<dbReference type="SMART" id="SM00714">
    <property type="entry name" value="LITAF"/>
    <property type="match status" value="1"/>
</dbReference>
<proteinExistence type="inferred from homology"/>
<evidence type="ECO:0000256" key="2">
    <source>
        <dbReference type="ARBA" id="ARBA00005975"/>
    </source>
</evidence>
<organism evidence="9 10">
    <name type="scientific">Thelonectria olida</name>
    <dbReference type="NCBI Taxonomy" id="1576542"/>
    <lineage>
        <taxon>Eukaryota</taxon>
        <taxon>Fungi</taxon>
        <taxon>Dikarya</taxon>
        <taxon>Ascomycota</taxon>
        <taxon>Pezizomycotina</taxon>
        <taxon>Sordariomycetes</taxon>
        <taxon>Hypocreomycetidae</taxon>
        <taxon>Hypocreales</taxon>
        <taxon>Nectriaceae</taxon>
        <taxon>Thelonectria</taxon>
    </lineage>
</organism>
<evidence type="ECO:0000256" key="5">
    <source>
        <dbReference type="ARBA" id="ARBA00023136"/>
    </source>
</evidence>
<sequence length="184" mass="19656">MESEIGAKTVPTNPAPAYSNYPARPTDPTYISSPAVPHQGFTPAQPAAVYQQQSLPVQYAGTAPQQQQFFPPQYVTYPGQQGFVPQPMNAAQVVQMPAVSSQYRTAAPIAALGRSPAPVDCPGCEQRSLTITSFLVGNTTHGWAAALCFVFCLGCIPYLLNDCKDVEHKCGKVLITPLELGVCV</sequence>
<evidence type="ECO:0000256" key="1">
    <source>
        <dbReference type="ARBA" id="ARBA00004170"/>
    </source>
</evidence>
<name>A0A9P9AHL9_9HYPO</name>
<dbReference type="GO" id="GO:0016020">
    <property type="term" value="C:membrane"/>
    <property type="evidence" value="ECO:0007669"/>
    <property type="project" value="UniProtKB-SubCell"/>
</dbReference>
<dbReference type="PANTHER" id="PTHR23292:SF6">
    <property type="entry name" value="FI16602P1-RELATED"/>
    <property type="match status" value="1"/>
</dbReference>
<keyword evidence="3" id="KW-0479">Metal-binding</keyword>
<dbReference type="InterPro" id="IPR006629">
    <property type="entry name" value="LITAF"/>
</dbReference>
<feature type="region of interest" description="Disordered" evidence="6">
    <location>
        <begin position="1"/>
        <end position="22"/>
    </location>
</feature>
<dbReference type="OrthoDB" id="5599753at2759"/>
<reference evidence="9 10" key="1">
    <citation type="journal article" date="2021" name="Nat. Commun.">
        <title>Genetic determinants of endophytism in the Arabidopsis root mycobiome.</title>
        <authorList>
            <person name="Mesny F."/>
            <person name="Miyauchi S."/>
            <person name="Thiergart T."/>
            <person name="Pickel B."/>
            <person name="Atanasova L."/>
            <person name="Karlsson M."/>
            <person name="Huettel B."/>
            <person name="Barry K.W."/>
            <person name="Haridas S."/>
            <person name="Chen C."/>
            <person name="Bauer D."/>
            <person name="Andreopoulos W."/>
            <person name="Pangilinan J."/>
            <person name="LaButti K."/>
            <person name="Riley R."/>
            <person name="Lipzen A."/>
            <person name="Clum A."/>
            <person name="Drula E."/>
            <person name="Henrissat B."/>
            <person name="Kohler A."/>
            <person name="Grigoriev I.V."/>
            <person name="Martin F.M."/>
            <person name="Hacquard S."/>
        </authorList>
    </citation>
    <scope>NUCLEOTIDE SEQUENCE [LARGE SCALE GENOMIC DNA]</scope>
    <source>
        <strain evidence="9 10">MPI-CAGE-CH-0241</strain>
    </source>
</reference>
<feature type="domain" description="LITAF" evidence="8">
    <location>
        <begin position="101"/>
        <end position="184"/>
    </location>
</feature>
<keyword evidence="10" id="KW-1185">Reference proteome</keyword>
<gene>
    <name evidence="9" type="ORF">B0T10DRAFT_541745</name>
</gene>
<dbReference type="Proteomes" id="UP000777438">
    <property type="component" value="Unassembled WGS sequence"/>
</dbReference>
<dbReference type="InterPro" id="IPR037519">
    <property type="entry name" value="LITAF_fam"/>
</dbReference>
<dbReference type="EMBL" id="JAGPYM010000080">
    <property type="protein sequence ID" value="KAH6869128.1"/>
    <property type="molecule type" value="Genomic_DNA"/>
</dbReference>
<comment type="subcellular location">
    <subcellularLocation>
        <location evidence="1">Membrane</location>
        <topology evidence="1">Peripheral membrane protein</topology>
    </subcellularLocation>
</comment>
<evidence type="ECO:0000256" key="3">
    <source>
        <dbReference type="ARBA" id="ARBA00022723"/>
    </source>
</evidence>
<feature type="transmembrane region" description="Helical" evidence="7">
    <location>
        <begin position="142"/>
        <end position="160"/>
    </location>
</feature>
<dbReference type="GO" id="GO:0008270">
    <property type="term" value="F:zinc ion binding"/>
    <property type="evidence" value="ECO:0007669"/>
    <property type="project" value="TreeGrafter"/>
</dbReference>
<keyword evidence="7" id="KW-0812">Transmembrane</keyword>
<dbReference type="Pfam" id="PF10601">
    <property type="entry name" value="zf-LITAF-like"/>
    <property type="match status" value="1"/>
</dbReference>
<keyword evidence="5 7" id="KW-0472">Membrane</keyword>
<protein>
    <submittedName>
        <fullName evidence="9">LITAF-like zinc ribbon domain-containing protein</fullName>
    </submittedName>
</protein>
<evidence type="ECO:0000256" key="7">
    <source>
        <dbReference type="SAM" id="Phobius"/>
    </source>
</evidence>
<dbReference type="PROSITE" id="PS51837">
    <property type="entry name" value="LITAF"/>
    <property type="match status" value="1"/>
</dbReference>
<comment type="caution">
    <text evidence="9">The sequence shown here is derived from an EMBL/GenBank/DDBJ whole genome shotgun (WGS) entry which is preliminary data.</text>
</comment>
<dbReference type="PANTHER" id="PTHR23292">
    <property type="entry name" value="LIPOPOLYSACCHARIDE-INDUCED TUMOR NECROSIS FACTOR-ALPHA FACTOR"/>
    <property type="match status" value="1"/>
</dbReference>
<dbReference type="AlphaFoldDB" id="A0A9P9AHL9"/>
<evidence type="ECO:0000313" key="9">
    <source>
        <dbReference type="EMBL" id="KAH6869128.1"/>
    </source>
</evidence>
<accession>A0A9P9AHL9</accession>
<keyword evidence="4" id="KW-0862">Zinc</keyword>
<evidence type="ECO:0000259" key="8">
    <source>
        <dbReference type="PROSITE" id="PS51837"/>
    </source>
</evidence>
<evidence type="ECO:0000313" key="10">
    <source>
        <dbReference type="Proteomes" id="UP000777438"/>
    </source>
</evidence>
<evidence type="ECO:0000256" key="6">
    <source>
        <dbReference type="SAM" id="MobiDB-lite"/>
    </source>
</evidence>
<keyword evidence="7" id="KW-1133">Transmembrane helix</keyword>
<comment type="similarity">
    <text evidence="2">Belongs to the CDIP1/LITAF family.</text>
</comment>
<evidence type="ECO:0000256" key="4">
    <source>
        <dbReference type="ARBA" id="ARBA00022833"/>
    </source>
</evidence>